<sequence>MNWTGCTCHDACNERFFYDHRQEFDRPPLLSARPGDATLPGWKGRAILAGTLRYCGGCAKEGKPHYHIEQVPV</sequence>
<gene>
    <name evidence="1" type="ORF">LCGC14_2471510</name>
</gene>
<comment type="caution">
    <text evidence="1">The sequence shown here is derived from an EMBL/GenBank/DDBJ whole genome shotgun (WGS) entry which is preliminary data.</text>
</comment>
<dbReference type="EMBL" id="LAZR01038713">
    <property type="protein sequence ID" value="KKL18837.1"/>
    <property type="molecule type" value="Genomic_DNA"/>
</dbReference>
<reference evidence="1" key="1">
    <citation type="journal article" date="2015" name="Nature">
        <title>Complex archaea that bridge the gap between prokaryotes and eukaryotes.</title>
        <authorList>
            <person name="Spang A."/>
            <person name="Saw J.H."/>
            <person name="Jorgensen S.L."/>
            <person name="Zaremba-Niedzwiedzka K."/>
            <person name="Martijn J."/>
            <person name="Lind A.E."/>
            <person name="van Eijk R."/>
            <person name="Schleper C."/>
            <person name="Guy L."/>
            <person name="Ettema T.J."/>
        </authorList>
    </citation>
    <scope>NUCLEOTIDE SEQUENCE</scope>
</reference>
<dbReference type="AlphaFoldDB" id="A0A0F9BY25"/>
<proteinExistence type="predicted"/>
<protein>
    <submittedName>
        <fullName evidence="1">Uncharacterized protein</fullName>
    </submittedName>
</protein>
<name>A0A0F9BY25_9ZZZZ</name>
<evidence type="ECO:0000313" key="1">
    <source>
        <dbReference type="EMBL" id="KKL18837.1"/>
    </source>
</evidence>
<accession>A0A0F9BY25</accession>
<organism evidence="1">
    <name type="scientific">marine sediment metagenome</name>
    <dbReference type="NCBI Taxonomy" id="412755"/>
    <lineage>
        <taxon>unclassified sequences</taxon>
        <taxon>metagenomes</taxon>
        <taxon>ecological metagenomes</taxon>
    </lineage>
</organism>